<evidence type="ECO:0000256" key="2">
    <source>
        <dbReference type="ARBA" id="ARBA00022908"/>
    </source>
</evidence>
<feature type="region of interest" description="Disordered" evidence="6">
    <location>
        <begin position="1"/>
        <end position="21"/>
    </location>
</feature>
<evidence type="ECO:0000259" key="8">
    <source>
        <dbReference type="PROSITE" id="PS51900"/>
    </source>
</evidence>
<dbReference type="CDD" id="cd01193">
    <property type="entry name" value="INT_IntI_C"/>
    <property type="match status" value="1"/>
</dbReference>
<keyword evidence="2" id="KW-0229">DNA integration</keyword>
<dbReference type="PANTHER" id="PTHR30349">
    <property type="entry name" value="PHAGE INTEGRASE-RELATED"/>
    <property type="match status" value="1"/>
</dbReference>
<dbReference type="PROSITE" id="PS51900">
    <property type="entry name" value="CB"/>
    <property type="match status" value="1"/>
</dbReference>
<feature type="domain" description="Core-binding (CB)" evidence="8">
    <location>
        <begin position="20"/>
        <end position="103"/>
    </location>
</feature>
<evidence type="ECO:0000313" key="9">
    <source>
        <dbReference type="EMBL" id="HHE32919.1"/>
    </source>
</evidence>
<dbReference type="Gene3D" id="1.10.443.10">
    <property type="entry name" value="Intergrase catalytic core"/>
    <property type="match status" value="1"/>
</dbReference>
<evidence type="ECO:0000256" key="6">
    <source>
        <dbReference type="SAM" id="MobiDB-lite"/>
    </source>
</evidence>
<dbReference type="AlphaFoldDB" id="A0A7C5HD67"/>
<dbReference type="PANTHER" id="PTHR30349:SF64">
    <property type="entry name" value="PROPHAGE INTEGRASE INTD-RELATED"/>
    <property type="match status" value="1"/>
</dbReference>
<dbReference type="GO" id="GO:0003677">
    <property type="term" value="F:DNA binding"/>
    <property type="evidence" value="ECO:0007669"/>
    <property type="project" value="UniProtKB-UniRule"/>
</dbReference>
<dbReference type="GO" id="GO:0006310">
    <property type="term" value="P:DNA recombination"/>
    <property type="evidence" value="ECO:0007669"/>
    <property type="project" value="UniProtKB-KW"/>
</dbReference>
<name>A0A7C5HD67_9CHLB</name>
<accession>A0A7C5HD67</accession>
<feature type="compositionally biased region" description="Polar residues" evidence="6">
    <location>
        <begin position="8"/>
        <end position="17"/>
    </location>
</feature>
<reference evidence="9" key="1">
    <citation type="journal article" date="2020" name="mSystems">
        <title>Genome- and Community-Level Interaction Insights into Carbon Utilization and Element Cycling Functions of Hydrothermarchaeota in Hydrothermal Sediment.</title>
        <authorList>
            <person name="Zhou Z."/>
            <person name="Liu Y."/>
            <person name="Xu W."/>
            <person name="Pan J."/>
            <person name="Luo Z.H."/>
            <person name="Li M."/>
        </authorList>
    </citation>
    <scope>NUCLEOTIDE SEQUENCE [LARGE SCALE GENOMIC DNA]</scope>
    <source>
        <strain evidence="9">HyVt-633</strain>
    </source>
</reference>
<proteinExistence type="inferred from homology"/>
<dbReference type="InterPro" id="IPR004107">
    <property type="entry name" value="Integrase_SAM-like_N"/>
</dbReference>
<dbReference type="Proteomes" id="UP000886058">
    <property type="component" value="Unassembled WGS sequence"/>
</dbReference>
<evidence type="ECO:0000256" key="5">
    <source>
        <dbReference type="PROSITE-ProRule" id="PRU01248"/>
    </source>
</evidence>
<dbReference type="InterPro" id="IPR013762">
    <property type="entry name" value="Integrase-like_cat_sf"/>
</dbReference>
<keyword evidence="3 5" id="KW-0238">DNA-binding</keyword>
<evidence type="ECO:0000256" key="4">
    <source>
        <dbReference type="ARBA" id="ARBA00023172"/>
    </source>
</evidence>
<gene>
    <name evidence="9" type="ORF">ENL07_09955</name>
</gene>
<dbReference type="PROSITE" id="PS51898">
    <property type="entry name" value="TYR_RECOMBINASE"/>
    <property type="match status" value="1"/>
</dbReference>
<dbReference type="InterPro" id="IPR044068">
    <property type="entry name" value="CB"/>
</dbReference>
<evidence type="ECO:0000256" key="3">
    <source>
        <dbReference type="ARBA" id="ARBA00023125"/>
    </source>
</evidence>
<sequence>MRPDTETRTQSGVTSQEGLHHSPKLLESLRHALSVRHYSSRTADTYCSWVKRFVHYHNLRHPNEMGESEINSFLTHLAVEEKVSSSTQNQALSALLFLYRHVMGKEIGDFGHVIRARKPVRLPVVLTRDEVKALLAQLAGDKWLMASLMYGAGLRLMECLRLRVQDIDFTRNEILVRDGKGAKDRITMLPESLKKPLADHLKQVKSIHEKDLVEGWGRVLLPGALDRKYPNAPAEWRWQWVFPQEHRWKNAKTGEEGRHHTHETIIQRSVKEAAGRAGIVKHAGCHTFRHSFATHLLEAGYDIRTIQELMGHKDVSTTMVYTHVLNKGGHGVKSPVDMFVAGLD</sequence>
<dbReference type="InterPro" id="IPR011946">
    <property type="entry name" value="Integrase_integron-type"/>
</dbReference>
<dbReference type="SUPFAM" id="SSF56349">
    <property type="entry name" value="DNA breaking-rejoining enzymes"/>
    <property type="match status" value="1"/>
</dbReference>
<evidence type="ECO:0000256" key="1">
    <source>
        <dbReference type="ARBA" id="ARBA00008857"/>
    </source>
</evidence>
<protein>
    <submittedName>
        <fullName evidence="9">Integron integrase</fullName>
    </submittedName>
</protein>
<organism evidence="9">
    <name type="scientific">Chlorobaculum parvum</name>
    <dbReference type="NCBI Taxonomy" id="274539"/>
    <lineage>
        <taxon>Bacteria</taxon>
        <taxon>Pseudomonadati</taxon>
        <taxon>Chlorobiota</taxon>
        <taxon>Chlorobiia</taxon>
        <taxon>Chlorobiales</taxon>
        <taxon>Chlorobiaceae</taxon>
        <taxon>Chlorobaculum</taxon>
    </lineage>
</organism>
<dbReference type="EMBL" id="DRSQ01000215">
    <property type="protein sequence ID" value="HHE32919.1"/>
    <property type="molecule type" value="Genomic_DNA"/>
</dbReference>
<comment type="caution">
    <text evidence="9">The sequence shown here is derived from an EMBL/GenBank/DDBJ whole genome shotgun (WGS) entry which is preliminary data.</text>
</comment>
<dbReference type="InterPro" id="IPR011010">
    <property type="entry name" value="DNA_brk_join_enz"/>
</dbReference>
<dbReference type="Gene3D" id="1.10.150.130">
    <property type="match status" value="1"/>
</dbReference>
<dbReference type="InterPro" id="IPR002104">
    <property type="entry name" value="Integrase_catalytic"/>
</dbReference>
<feature type="domain" description="Tyr recombinase" evidence="7">
    <location>
        <begin position="121"/>
        <end position="334"/>
    </location>
</feature>
<dbReference type="InterPro" id="IPR050090">
    <property type="entry name" value="Tyrosine_recombinase_XerCD"/>
</dbReference>
<dbReference type="Pfam" id="PF13495">
    <property type="entry name" value="Phage_int_SAM_4"/>
    <property type="match status" value="1"/>
</dbReference>
<dbReference type="NCBIfam" id="TIGR02249">
    <property type="entry name" value="integrase_gron"/>
    <property type="match status" value="1"/>
</dbReference>
<comment type="similarity">
    <text evidence="1">Belongs to the 'phage' integrase family.</text>
</comment>
<dbReference type="Pfam" id="PF00589">
    <property type="entry name" value="Phage_integrase"/>
    <property type="match status" value="1"/>
</dbReference>
<evidence type="ECO:0000259" key="7">
    <source>
        <dbReference type="PROSITE" id="PS51898"/>
    </source>
</evidence>
<dbReference type="InterPro" id="IPR010998">
    <property type="entry name" value="Integrase_recombinase_N"/>
</dbReference>
<dbReference type="GO" id="GO:0015074">
    <property type="term" value="P:DNA integration"/>
    <property type="evidence" value="ECO:0007669"/>
    <property type="project" value="UniProtKB-KW"/>
</dbReference>
<keyword evidence="4" id="KW-0233">DNA recombination</keyword>